<sequence length="292" mass="33534">MSDEDPGQFKYSIRPAISSLLWAAWLCMPRPLRLKAYKHLERYSGCNLKDCTVPLPFGLYAKRGGHGRVTVGEALATHHVSMHTTIPVPAVLDVLSDDAGGAYFVMTRVPGRQVARMPRNLTKYSDQEMEVFVATVRGWLEQLRALGPSPYGESVCGFTGGPFNSYRIKHDTLVGPFTSQDEFHAQHYNTLPEEADAEIRTLSARLRQKRYRLCFTHGDISPHNILVDDNYKPVGLVDFGCMAWMPEYWELTYALYRRQRYPGWVKAFTQALPQYQDEVVVEMEQWKYIYPW</sequence>
<evidence type="ECO:0000313" key="3">
    <source>
        <dbReference type="Proteomes" id="UP000308730"/>
    </source>
</evidence>
<dbReference type="OrthoDB" id="5404599at2759"/>
<dbReference type="Pfam" id="PF01636">
    <property type="entry name" value="APH"/>
    <property type="match status" value="1"/>
</dbReference>
<dbReference type="SUPFAM" id="SSF56112">
    <property type="entry name" value="Protein kinase-like (PK-like)"/>
    <property type="match status" value="1"/>
</dbReference>
<dbReference type="InterPro" id="IPR051678">
    <property type="entry name" value="AGP_Transferase"/>
</dbReference>
<feature type="domain" description="Aminoglycoside phosphotransferase" evidence="1">
    <location>
        <begin position="74"/>
        <end position="272"/>
    </location>
</feature>
<dbReference type="Proteomes" id="UP000308730">
    <property type="component" value="Unassembled WGS sequence"/>
</dbReference>
<dbReference type="Gene3D" id="3.90.1200.10">
    <property type="match status" value="1"/>
</dbReference>
<reference evidence="2 3" key="1">
    <citation type="submission" date="2019-02" db="EMBL/GenBank/DDBJ databases">
        <title>Genome sequencing of the rare red list fungi Antrodiella citrinella (Flaviporus citrinellus).</title>
        <authorList>
            <person name="Buettner E."/>
            <person name="Kellner H."/>
        </authorList>
    </citation>
    <scope>NUCLEOTIDE SEQUENCE [LARGE SCALE GENOMIC DNA]</scope>
    <source>
        <strain evidence="2 3">DSM 108506</strain>
    </source>
</reference>
<dbReference type="InterPro" id="IPR002575">
    <property type="entry name" value="Aminoglycoside_PTrfase"/>
</dbReference>
<dbReference type="AlphaFoldDB" id="A0A4S4MXA1"/>
<dbReference type="PANTHER" id="PTHR21310:SF58">
    <property type="entry name" value="AMINOGLYCOSIDE PHOSPHOTRANSFERASE DOMAIN-CONTAINING PROTEIN"/>
    <property type="match status" value="1"/>
</dbReference>
<protein>
    <recommendedName>
        <fullName evidence="1">Aminoglycoside phosphotransferase domain-containing protein</fullName>
    </recommendedName>
</protein>
<name>A0A4S4MXA1_9APHY</name>
<evidence type="ECO:0000313" key="2">
    <source>
        <dbReference type="EMBL" id="THH30615.1"/>
    </source>
</evidence>
<dbReference type="InterPro" id="IPR011009">
    <property type="entry name" value="Kinase-like_dom_sf"/>
</dbReference>
<dbReference type="PANTHER" id="PTHR21310">
    <property type="entry name" value="AMINOGLYCOSIDE PHOSPHOTRANSFERASE-RELATED-RELATED"/>
    <property type="match status" value="1"/>
</dbReference>
<organism evidence="2 3">
    <name type="scientific">Antrodiella citrinella</name>
    <dbReference type="NCBI Taxonomy" id="2447956"/>
    <lineage>
        <taxon>Eukaryota</taxon>
        <taxon>Fungi</taxon>
        <taxon>Dikarya</taxon>
        <taxon>Basidiomycota</taxon>
        <taxon>Agaricomycotina</taxon>
        <taxon>Agaricomycetes</taxon>
        <taxon>Polyporales</taxon>
        <taxon>Steccherinaceae</taxon>
        <taxon>Antrodiella</taxon>
    </lineage>
</organism>
<accession>A0A4S4MXA1</accession>
<keyword evidence="3" id="KW-1185">Reference proteome</keyword>
<dbReference type="EMBL" id="SGPM01000074">
    <property type="protein sequence ID" value="THH30615.1"/>
    <property type="molecule type" value="Genomic_DNA"/>
</dbReference>
<comment type="caution">
    <text evidence="2">The sequence shown here is derived from an EMBL/GenBank/DDBJ whole genome shotgun (WGS) entry which is preliminary data.</text>
</comment>
<proteinExistence type="predicted"/>
<evidence type="ECO:0000259" key="1">
    <source>
        <dbReference type="Pfam" id="PF01636"/>
    </source>
</evidence>
<gene>
    <name evidence="2" type="ORF">EUX98_g3587</name>
</gene>